<gene>
    <name evidence="1" type="ORF">ACFPOG_03670</name>
</gene>
<evidence type="ECO:0000313" key="1">
    <source>
        <dbReference type="EMBL" id="MFC5447343.1"/>
    </source>
</evidence>
<dbReference type="RefSeq" id="WP_270884730.1">
    <property type="nucleotide sequence ID" value="NZ_JAQFVF010000078.1"/>
</dbReference>
<organism evidence="1 2">
    <name type="scientific">Paenibacillus aestuarii</name>
    <dbReference type="NCBI Taxonomy" id="516965"/>
    <lineage>
        <taxon>Bacteria</taxon>
        <taxon>Bacillati</taxon>
        <taxon>Bacillota</taxon>
        <taxon>Bacilli</taxon>
        <taxon>Bacillales</taxon>
        <taxon>Paenibacillaceae</taxon>
        <taxon>Paenibacillus</taxon>
    </lineage>
</organism>
<proteinExistence type="predicted"/>
<name>A0ABW0K272_9BACL</name>
<sequence length="96" mass="10601">MQEQITSILAHMAKAQHELARTLEAKRVVVAHMAMLVEQIPDHNPSFGEIDALMEHSLEVTKGVASYLNSLADLEEALADNLAPILKLMKEQPGEE</sequence>
<dbReference type="Proteomes" id="UP001596044">
    <property type="component" value="Unassembled WGS sequence"/>
</dbReference>
<evidence type="ECO:0000313" key="2">
    <source>
        <dbReference type="Proteomes" id="UP001596044"/>
    </source>
</evidence>
<dbReference type="EMBL" id="JBHSMJ010000006">
    <property type="protein sequence ID" value="MFC5447343.1"/>
    <property type="molecule type" value="Genomic_DNA"/>
</dbReference>
<reference evidence="2" key="1">
    <citation type="journal article" date="2019" name="Int. J. Syst. Evol. Microbiol.">
        <title>The Global Catalogue of Microorganisms (GCM) 10K type strain sequencing project: providing services to taxonomists for standard genome sequencing and annotation.</title>
        <authorList>
            <consortium name="The Broad Institute Genomics Platform"/>
            <consortium name="The Broad Institute Genome Sequencing Center for Infectious Disease"/>
            <person name="Wu L."/>
            <person name="Ma J."/>
        </authorList>
    </citation>
    <scope>NUCLEOTIDE SEQUENCE [LARGE SCALE GENOMIC DNA]</scope>
    <source>
        <strain evidence="2">KACC 11904</strain>
    </source>
</reference>
<keyword evidence="2" id="KW-1185">Reference proteome</keyword>
<protein>
    <recommendedName>
        <fullName evidence="3">Nucleoside-diphosphate sugar epimerase</fullName>
    </recommendedName>
</protein>
<accession>A0ABW0K272</accession>
<evidence type="ECO:0008006" key="3">
    <source>
        <dbReference type="Google" id="ProtNLM"/>
    </source>
</evidence>
<comment type="caution">
    <text evidence="1">The sequence shown here is derived from an EMBL/GenBank/DDBJ whole genome shotgun (WGS) entry which is preliminary data.</text>
</comment>